<organism evidence="2 3">
    <name type="scientific">Xylanibacter ruminicola</name>
    <name type="common">Prevotella ruminicola</name>
    <dbReference type="NCBI Taxonomy" id="839"/>
    <lineage>
        <taxon>Bacteria</taxon>
        <taxon>Pseudomonadati</taxon>
        <taxon>Bacteroidota</taxon>
        <taxon>Bacteroidia</taxon>
        <taxon>Bacteroidales</taxon>
        <taxon>Prevotellaceae</taxon>
        <taxon>Xylanibacter</taxon>
    </lineage>
</organism>
<name>A0A928GFV5_XYLRU</name>
<feature type="chain" id="PRO_5036951329" description="Lipoprotein" evidence="1">
    <location>
        <begin position="23"/>
        <end position="323"/>
    </location>
</feature>
<accession>A0A928GFV5</accession>
<evidence type="ECO:0000256" key="1">
    <source>
        <dbReference type="SAM" id="SignalP"/>
    </source>
</evidence>
<evidence type="ECO:0000313" key="2">
    <source>
        <dbReference type="EMBL" id="MBE6265352.1"/>
    </source>
</evidence>
<keyword evidence="1" id="KW-0732">Signal</keyword>
<evidence type="ECO:0008006" key="4">
    <source>
        <dbReference type="Google" id="ProtNLM"/>
    </source>
</evidence>
<feature type="signal peptide" evidence="1">
    <location>
        <begin position="1"/>
        <end position="22"/>
    </location>
</feature>
<dbReference type="EMBL" id="SUYD01000002">
    <property type="protein sequence ID" value="MBE6265352.1"/>
    <property type="molecule type" value="Genomic_DNA"/>
</dbReference>
<dbReference type="AlphaFoldDB" id="A0A928GFV5"/>
<proteinExistence type="predicted"/>
<protein>
    <recommendedName>
        <fullName evidence="4">Lipoprotein</fullName>
    </recommendedName>
</protein>
<gene>
    <name evidence="2" type="ORF">E7102_02595</name>
</gene>
<reference evidence="2" key="1">
    <citation type="submission" date="2019-04" db="EMBL/GenBank/DDBJ databases">
        <title>Evolution of Biomass-Degrading Anaerobic Consortia Revealed by Metagenomics.</title>
        <authorList>
            <person name="Peng X."/>
        </authorList>
    </citation>
    <scope>NUCLEOTIDE SEQUENCE</scope>
    <source>
        <strain evidence="2">SIG141</strain>
    </source>
</reference>
<evidence type="ECO:0000313" key="3">
    <source>
        <dbReference type="Proteomes" id="UP000763088"/>
    </source>
</evidence>
<dbReference type="PROSITE" id="PS51257">
    <property type="entry name" value="PROKAR_LIPOPROTEIN"/>
    <property type="match status" value="1"/>
</dbReference>
<dbReference type="Proteomes" id="UP000763088">
    <property type="component" value="Unassembled WGS sequence"/>
</dbReference>
<sequence length="323" mass="35951">MMKAIRYMILMLMGITMLSACSSEDEREDNRVRMPIHISIPAADVGMNTRAPGDPGTYEKFKLPTRLWMYLVVNNTVEEILTESSIDESMWTKERLGSDSVYTYAGELTMALPQTRGATDVAEIYALLAADDISPSVTSGNSTKEQLLAMTFSLPASNQGEVARNIYSTPYNLNRTDSKYYGTVNDYAGASPYVENFILYHVAAKLDVIWNVEAANQANVKLSRLDVKNLKKTGCLAFQPLENIAPATDDDKYTESYTIDSGQQWYGRHSFYVIPYGDTFPAAMTLHNGSATKDITINVEYKSAGSIFTPWMIAPLVIKNNIE</sequence>
<comment type="caution">
    <text evidence="2">The sequence shown here is derived from an EMBL/GenBank/DDBJ whole genome shotgun (WGS) entry which is preliminary data.</text>
</comment>